<proteinExistence type="predicted"/>
<gene>
    <name evidence="2" type="ORF">CTER_5116</name>
</gene>
<evidence type="ECO:0000313" key="2">
    <source>
        <dbReference type="EMBL" id="EMS74031.1"/>
    </source>
</evidence>
<dbReference type="InterPro" id="IPR006448">
    <property type="entry name" value="Phage_term_ssu_P27"/>
</dbReference>
<evidence type="ECO:0000256" key="1">
    <source>
        <dbReference type="SAM" id="MobiDB-lite"/>
    </source>
</evidence>
<dbReference type="Proteomes" id="UP000014155">
    <property type="component" value="Unassembled WGS sequence"/>
</dbReference>
<dbReference type="STRING" id="1195236.CTER_5116"/>
<dbReference type="Pfam" id="PF05119">
    <property type="entry name" value="Terminase_4"/>
    <property type="match status" value="1"/>
</dbReference>
<feature type="region of interest" description="Disordered" evidence="1">
    <location>
        <begin position="100"/>
        <end position="131"/>
    </location>
</feature>
<dbReference type="NCBIfam" id="TIGR01558">
    <property type="entry name" value="sm_term_P27"/>
    <property type="match status" value="1"/>
</dbReference>
<dbReference type="eggNOG" id="COG3747">
    <property type="taxonomic scope" value="Bacteria"/>
</dbReference>
<dbReference type="RefSeq" id="WP_004623063.1">
    <property type="nucleotide sequence ID" value="NZ_AORV01000008.1"/>
</dbReference>
<dbReference type="EMBL" id="AORV01000008">
    <property type="protein sequence ID" value="EMS74031.1"/>
    <property type="molecule type" value="Genomic_DNA"/>
</dbReference>
<dbReference type="AlphaFoldDB" id="S0FUN8"/>
<keyword evidence="3" id="KW-1185">Reference proteome</keyword>
<organism evidence="2 3">
    <name type="scientific">Ruminiclostridium cellobioparum subsp. termitidis CT1112</name>
    <dbReference type="NCBI Taxonomy" id="1195236"/>
    <lineage>
        <taxon>Bacteria</taxon>
        <taxon>Bacillati</taxon>
        <taxon>Bacillota</taxon>
        <taxon>Clostridia</taxon>
        <taxon>Eubacteriales</taxon>
        <taxon>Oscillospiraceae</taxon>
        <taxon>Ruminiclostridium</taxon>
    </lineage>
</organism>
<sequence>MEFLDIKVPSWLGPKGKEEYKRIAELLLKEGKEFTEKDYKTLELYADSYDKWLRCEKFLKKNGYSYICKSGYPSQYPEVTISSNAQKTMLTCARELGLTPAARSRMNKNSPANDDDSNKTQDEKDMDELMS</sequence>
<reference evidence="2 3" key="1">
    <citation type="journal article" date="2013" name="Genome Announc.">
        <title>Draft Genome Sequence of the Cellulolytic, Mesophilic, Anaerobic Bacterium Clostridium termitidis Strain CT1112 (DSM 5398).</title>
        <authorList>
            <person name="Lal S."/>
            <person name="Ramachandran U."/>
            <person name="Zhang X."/>
            <person name="Munir R."/>
            <person name="Sparling R."/>
            <person name="Levin D.B."/>
        </authorList>
    </citation>
    <scope>NUCLEOTIDE SEQUENCE [LARGE SCALE GENOMIC DNA]</scope>
    <source>
        <strain evidence="2 3">CT1112</strain>
    </source>
</reference>
<evidence type="ECO:0000313" key="3">
    <source>
        <dbReference type="Proteomes" id="UP000014155"/>
    </source>
</evidence>
<accession>S0FUN8</accession>
<dbReference type="PATRIC" id="fig|1195236.3.peg.229"/>
<name>S0FUN8_RUMCE</name>
<protein>
    <submittedName>
        <fullName evidence="2">Phage terminase, small subunit, putative, P27 family</fullName>
    </submittedName>
</protein>
<comment type="caution">
    <text evidence="2">The sequence shown here is derived from an EMBL/GenBank/DDBJ whole genome shotgun (WGS) entry which is preliminary data.</text>
</comment>